<dbReference type="CDD" id="cd07043">
    <property type="entry name" value="STAS_anti-anti-sigma_factors"/>
    <property type="match status" value="1"/>
</dbReference>
<name>A0A518CNT1_9PLAN</name>
<dbReference type="InterPro" id="IPR002645">
    <property type="entry name" value="STAS_dom"/>
</dbReference>
<dbReference type="PANTHER" id="PTHR33495:SF2">
    <property type="entry name" value="ANTI-SIGMA FACTOR ANTAGONIST TM_1081-RELATED"/>
    <property type="match status" value="1"/>
</dbReference>
<dbReference type="AlphaFoldDB" id="A0A518CNT1"/>
<dbReference type="PANTHER" id="PTHR33495">
    <property type="entry name" value="ANTI-SIGMA FACTOR ANTAGONIST TM_1081-RELATED-RELATED"/>
    <property type="match status" value="1"/>
</dbReference>
<dbReference type="InterPro" id="IPR036513">
    <property type="entry name" value="STAS_dom_sf"/>
</dbReference>
<dbReference type="PROSITE" id="PS50801">
    <property type="entry name" value="STAS"/>
    <property type="match status" value="1"/>
</dbReference>
<protein>
    <recommendedName>
        <fullName evidence="1">STAS domain-containing protein</fullName>
    </recommendedName>
</protein>
<organism evidence="2 3">
    <name type="scientific">Polystyrenella longa</name>
    <dbReference type="NCBI Taxonomy" id="2528007"/>
    <lineage>
        <taxon>Bacteria</taxon>
        <taxon>Pseudomonadati</taxon>
        <taxon>Planctomycetota</taxon>
        <taxon>Planctomycetia</taxon>
        <taxon>Planctomycetales</taxon>
        <taxon>Planctomycetaceae</taxon>
        <taxon>Polystyrenella</taxon>
    </lineage>
</organism>
<dbReference type="Gene3D" id="3.30.750.24">
    <property type="entry name" value="STAS domain"/>
    <property type="match status" value="1"/>
</dbReference>
<dbReference type="RefSeq" id="WP_144996106.1">
    <property type="nucleotide sequence ID" value="NZ_CP036281.1"/>
</dbReference>
<dbReference type="Pfam" id="PF01740">
    <property type="entry name" value="STAS"/>
    <property type="match status" value="1"/>
</dbReference>
<dbReference type="EMBL" id="CP036281">
    <property type="protein sequence ID" value="QDU80873.1"/>
    <property type="molecule type" value="Genomic_DNA"/>
</dbReference>
<gene>
    <name evidence="2" type="ORF">Pla110_26090</name>
</gene>
<dbReference type="GO" id="GO:0043856">
    <property type="term" value="F:anti-sigma factor antagonist activity"/>
    <property type="evidence" value="ECO:0007669"/>
    <property type="project" value="TreeGrafter"/>
</dbReference>
<evidence type="ECO:0000259" key="1">
    <source>
        <dbReference type="PROSITE" id="PS50801"/>
    </source>
</evidence>
<reference evidence="2 3" key="1">
    <citation type="submission" date="2019-02" db="EMBL/GenBank/DDBJ databases">
        <title>Deep-cultivation of Planctomycetes and their phenomic and genomic characterization uncovers novel biology.</title>
        <authorList>
            <person name="Wiegand S."/>
            <person name="Jogler M."/>
            <person name="Boedeker C."/>
            <person name="Pinto D."/>
            <person name="Vollmers J."/>
            <person name="Rivas-Marin E."/>
            <person name="Kohn T."/>
            <person name="Peeters S.H."/>
            <person name="Heuer A."/>
            <person name="Rast P."/>
            <person name="Oberbeckmann S."/>
            <person name="Bunk B."/>
            <person name="Jeske O."/>
            <person name="Meyerdierks A."/>
            <person name="Storesund J.E."/>
            <person name="Kallscheuer N."/>
            <person name="Luecker S."/>
            <person name="Lage O.M."/>
            <person name="Pohl T."/>
            <person name="Merkel B.J."/>
            <person name="Hornburger P."/>
            <person name="Mueller R.-W."/>
            <person name="Bruemmer F."/>
            <person name="Labrenz M."/>
            <person name="Spormann A.M."/>
            <person name="Op den Camp H."/>
            <person name="Overmann J."/>
            <person name="Amann R."/>
            <person name="Jetten M.S.M."/>
            <person name="Mascher T."/>
            <person name="Medema M.H."/>
            <person name="Devos D.P."/>
            <person name="Kaster A.-K."/>
            <person name="Ovreas L."/>
            <person name="Rohde M."/>
            <person name="Galperin M.Y."/>
            <person name="Jogler C."/>
        </authorList>
    </citation>
    <scope>NUCLEOTIDE SEQUENCE [LARGE SCALE GENOMIC DNA]</scope>
    <source>
        <strain evidence="2 3">Pla110</strain>
    </source>
</reference>
<keyword evidence="3" id="KW-1185">Reference proteome</keyword>
<feature type="domain" description="STAS" evidence="1">
    <location>
        <begin position="60"/>
        <end position="139"/>
    </location>
</feature>
<proteinExistence type="predicted"/>
<evidence type="ECO:0000313" key="3">
    <source>
        <dbReference type="Proteomes" id="UP000317178"/>
    </source>
</evidence>
<dbReference type="SUPFAM" id="SSF52091">
    <property type="entry name" value="SpoIIaa-like"/>
    <property type="match status" value="1"/>
</dbReference>
<dbReference type="Proteomes" id="UP000317178">
    <property type="component" value="Chromosome"/>
</dbReference>
<evidence type="ECO:0000313" key="2">
    <source>
        <dbReference type="EMBL" id="QDU80873.1"/>
    </source>
</evidence>
<dbReference type="OrthoDB" id="280386at2"/>
<sequence>MKQIDVEFRATLRRKWILSRMINNLKILTSRIEGNLFILTPVGDGHSFRYSELQRECNAIRRSIEEPYPDVLIVNFSELKYFGSEFIGALISLARAKSDLGGKVCFCAASEEMRRVLNNMRLTRLWPYHDLLVDAIASFDENQE</sequence>
<dbReference type="KEGG" id="plon:Pla110_26090"/>
<accession>A0A518CNT1</accession>